<feature type="domain" description="Aerobactin siderophore biosynthesis IucA/IucC N-terminal" evidence="4">
    <location>
        <begin position="185"/>
        <end position="417"/>
    </location>
</feature>
<protein>
    <submittedName>
        <fullName evidence="6">IucA/IucC family protein</fullName>
    </submittedName>
</protein>
<evidence type="ECO:0000313" key="7">
    <source>
        <dbReference type="Proteomes" id="UP001499895"/>
    </source>
</evidence>
<comment type="pathway">
    <text evidence="1">Siderophore biosynthesis.</text>
</comment>
<evidence type="ECO:0000256" key="1">
    <source>
        <dbReference type="ARBA" id="ARBA00004924"/>
    </source>
</evidence>
<dbReference type="PANTHER" id="PTHR34384">
    <property type="entry name" value="L-2,3-DIAMINOPROPANOATE--CITRATE LIGASE"/>
    <property type="match status" value="1"/>
</dbReference>
<accession>A0ABP3JT52</accession>
<feature type="region of interest" description="Disordered" evidence="3">
    <location>
        <begin position="1"/>
        <end position="55"/>
    </location>
</feature>
<dbReference type="EMBL" id="BAAAHB010000025">
    <property type="protein sequence ID" value="GAA0463644.1"/>
    <property type="molecule type" value="Genomic_DNA"/>
</dbReference>
<dbReference type="RefSeq" id="WP_344089935.1">
    <property type="nucleotide sequence ID" value="NZ_BAAAHB010000025.1"/>
</dbReference>
<organism evidence="6 7">
    <name type="scientific">Streptomyces stramineus</name>
    <dbReference type="NCBI Taxonomy" id="173861"/>
    <lineage>
        <taxon>Bacteria</taxon>
        <taxon>Bacillati</taxon>
        <taxon>Actinomycetota</taxon>
        <taxon>Actinomycetes</taxon>
        <taxon>Kitasatosporales</taxon>
        <taxon>Streptomycetaceae</taxon>
        <taxon>Streptomyces</taxon>
    </lineage>
</organism>
<dbReference type="Pfam" id="PF04183">
    <property type="entry name" value="IucA_IucC"/>
    <property type="match status" value="1"/>
</dbReference>
<feature type="region of interest" description="Disordered" evidence="3">
    <location>
        <begin position="198"/>
        <end position="220"/>
    </location>
</feature>
<dbReference type="Gene3D" id="1.10.510.40">
    <property type="match status" value="1"/>
</dbReference>
<dbReference type="Proteomes" id="UP001499895">
    <property type="component" value="Unassembled WGS sequence"/>
</dbReference>
<feature type="domain" description="Aerobactin siderophore biosynthesis IucA/IucC-like C-terminal" evidence="5">
    <location>
        <begin position="459"/>
        <end position="615"/>
    </location>
</feature>
<dbReference type="InterPro" id="IPR022770">
    <property type="entry name" value="IucA/IucC-like_C"/>
</dbReference>
<comment type="similarity">
    <text evidence="2">Belongs to the IucA/IucC family.</text>
</comment>
<reference evidence="7" key="1">
    <citation type="journal article" date="2019" name="Int. J. Syst. Evol. Microbiol.">
        <title>The Global Catalogue of Microorganisms (GCM) 10K type strain sequencing project: providing services to taxonomists for standard genome sequencing and annotation.</title>
        <authorList>
            <consortium name="The Broad Institute Genomics Platform"/>
            <consortium name="The Broad Institute Genome Sequencing Center for Infectious Disease"/>
            <person name="Wu L."/>
            <person name="Ma J."/>
        </authorList>
    </citation>
    <scope>NUCLEOTIDE SEQUENCE [LARGE SCALE GENOMIC DNA]</scope>
    <source>
        <strain evidence="7">JCM 10649</strain>
    </source>
</reference>
<evidence type="ECO:0000259" key="5">
    <source>
        <dbReference type="Pfam" id="PF06276"/>
    </source>
</evidence>
<evidence type="ECO:0000259" key="4">
    <source>
        <dbReference type="Pfam" id="PF04183"/>
    </source>
</evidence>
<keyword evidence="7" id="KW-1185">Reference proteome</keyword>
<evidence type="ECO:0000256" key="3">
    <source>
        <dbReference type="SAM" id="MobiDB-lite"/>
    </source>
</evidence>
<dbReference type="InterPro" id="IPR007310">
    <property type="entry name" value="Aerobactin_biosyn_IucA/IucC_N"/>
</dbReference>
<evidence type="ECO:0000313" key="6">
    <source>
        <dbReference type="EMBL" id="GAA0463644.1"/>
    </source>
</evidence>
<dbReference type="Pfam" id="PF06276">
    <property type="entry name" value="FhuF"/>
    <property type="match status" value="1"/>
</dbReference>
<comment type="caution">
    <text evidence="6">The sequence shown here is derived from an EMBL/GenBank/DDBJ whole genome shotgun (WGS) entry which is preliminary data.</text>
</comment>
<feature type="compositionally biased region" description="Basic and acidic residues" evidence="3">
    <location>
        <begin position="203"/>
        <end position="218"/>
    </location>
</feature>
<name>A0ABP3JT52_9ACTN</name>
<sequence length="637" mass="68288">MNAALSGTDASATGREHEPDRPPAASPVPRQGGRGGNPAAGPAADPLEHPDPGTAADAATVENLLRCWIRENDLPRPDGDTLRLPLAASGTALRVPLRYWSAAGWHRLGAPTLAGGPPDAPAVDAVTLAALLARESAHRAARAGQGPLAPGAELVGRVADSVRRTAQFLADRRERPADPAGTALFLYAEQSLLLGHPLHPAPKSREGLSDSESRRYSPETRGSFPLQWLAVHRSLLATDSAWTERGRAVDAATLAARLAGPALRLPPDTVPLPLHPWQARDIRSRPAVARLLDAGLLQDLGPLGDPWHPTSSVRTVHRPGAPAMLKLSLGLHLTNSRRENLRKELCRGVEVHRLLRSGLAERWRAACPGGLGFDIVRDPAWLAVDAPDGTPVTGLDAVIRHNPFGPGDDAACLAGLLSPRPWQLGEERHGHLTMRSRLAEIVTRLALRTGRPATAVSAEWFLRYLEAVVRPVLWLDGEAGIALEAHQQNTLVLLDRDGWPAGGRFRDNQGYYFRESHRAALDARLPGIGAESGTFVTDQVADERFAYYFGINNILGLIGAFGAQRLADERILLAALRRFLQRAATRSTLPAHLLGASTLRCKANLLTRLRGLDELVGPVATQSVYVSIANPLAPPAG</sequence>
<evidence type="ECO:0000256" key="2">
    <source>
        <dbReference type="ARBA" id="ARBA00007832"/>
    </source>
</evidence>
<dbReference type="InterPro" id="IPR037455">
    <property type="entry name" value="LucA/IucC-like"/>
</dbReference>
<gene>
    <name evidence="6" type="ORF">GCM10009544_27590</name>
</gene>
<proteinExistence type="inferred from homology"/>
<dbReference type="PANTHER" id="PTHR34384:SF5">
    <property type="entry name" value="L-2,3-DIAMINOPROPANOATE--CITRATE LIGASE"/>
    <property type="match status" value="1"/>
</dbReference>
<dbReference type="Gene3D" id="6.10.250.3370">
    <property type="match status" value="1"/>
</dbReference>